<dbReference type="Pfam" id="PF09851">
    <property type="entry name" value="SHOCT"/>
    <property type="match status" value="1"/>
</dbReference>
<dbReference type="Proteomes" id="UP000465301">
    <property type="component" value="Unassembled WGS sequence"/>
</dbReference>
<name>A0A7I9Z325_9MYCO</name>
<evidence type="ECO:0000313" key="7">
    <source>
        <dbReference type="Proteomes" id="UP000465301"/>
    </source>
</evidence>
<comment type="similarity">
    <text evidence="1">Belongs to the mycobacterial PPE family.</text>
</comment>
<feature type="region of interest" description="Disordered" evidence="2">
    <location>
        <begin position="334"/>
        <end position="404"/>
    </location>
</feature>
<accession>A0A7I9Z325</accession>
<evidence type="ECO:0000259" key="3">
    <source>
        <dbReference type="Pfam" id="PF00823"/>
    </source>
</evidence>
<feature type="domain" description="SHOCT" evidence="4">
    <location>
        <begin position="414"/>
        <end position="439"/>
    </location>
</feature>
<dbReference type="Gene3D" id="1.20.1260.20">
    <property type="entry name" value="PPE superfamily"/>
    <property type="match status" value="1"/>
</dbReference>
<feature type="domain" description="PPE family C-terminal" evidence="5">
    <location>
        <begin position="301"/>
        <end position="366"/>
    </location>
</feature>
<dbReference type="PANTHER" id="PTHR46766:SF1">
    <property type="entry name" value="GLUTAMINE-RICH PROTEIN 2"/>
    <property type="match status" value="1"/>
</dbReference>
<evidence type="ECO:0000259" key="5">
    <source>
        <dbReference type="Pfam" id="PF12484"/>
    </source>
</evidence>
<comment type="caution">
    <text evidence="6">The sequence shown here is derived from an EMBL/GenBank/DDBJ whole genome shotgun (WGS) entry which is preliminary data.</text>
</comment>
<protein>
    <submittedName>
        <fullName evidence="6">PPE family protein</fullName>
    </submittedName>
</protein>
<keyword evidence="7" id="KW-1185">Reference proteome</keyword>
<dbReference type="AlphaFoldDB" id="A0A7I9Z325"/>
<dbReference type="EMBL" id="BLLA01000001">
    <property type="protein sequence ID" value="GFG95252.1"/>
    <property type="molecule type" value="Genomic_DNA"/>
</dbReference>
<dbReference type="InterPro" id="IPR038332">
    <property type="entry name" value="PPE_sf"/>
</dbReference>
<dbReference type="GO" id="GO:0052572">
    <property type="term" value="P:response to host immune response"/>
    <property type="evidence" value="ECO:0007669"/>
    <property type="project" value="TreeGrafter"/>
</dbReference>
<feature type="compositionally biased region" description="Low complexity" evidence="2">
    <location>
        <begin position="347"/>
        <end position="358"/>
    </location>
</feature>
<dbReference type="InterPro" id="IPR022171">
    <property type="entry name" value="PPE_C"/>
</dbReference>
<dbReference type="PANTHER" id="PTHR46766">
    <property type="entry name" value="GLUTAMINE-RICH PROTEIN 2"/>
    <property type="match status" value="1"/>
</dbReference>
<evidence type="ECO:0000313" key="6">
    <source>
        <dbReference type="EMBL" id="GFG95252.1"/>
    </source>
</evidence>
<dbReference type="InterPro" id="IPR018649">
    <property type="entry name" value="SHOCT"/>
</dbReference>
<proteinExistence type="inferred from homology"/>
<evidence type="ECO:0000259" key="4">
    <source>
        <dbReference type="Pfam" id="PF09851"/>
    </source>
</evidence>
<feature type="compositionally biased region" description="Low complexity" evidence="2">
    <location>
        <begin position="374"/>
        <end position="392"/>
    </location>
</feature>
<evidence type="ECO:0000256" key="1">
    <source>
        <dbReference type="ARBA" id="ARBA00010652"/>
    </source>
</evidence>
<dbReference type="Pfam" id="PF12484">
    <property type="entry name" value="PPE-SVP"/>
    <property type="match status" value="1"/>
</dbReference>
<organism evidence="6 7">
    <name type="scientific">Mycobacterium timonense</name>
    <dbReference type="NCBI Taxonomy" id="701043"/>
    <lineage>
        <taxon>Bacteria</taxon>
        <taxon>Bacillati</taxon>
        <taxon>Actinomycetota</taxon>
        <taxon>Actinomycetes</taxon>
        <taxon>Mycobacteriales</taxon>
        <taxon>Mycobacteriaceae</taxon>
        <taxon>Mycobacterium</taxon>
        <taxon>Mycobacterium avium complex (MAC)</taxon>
    </lineage>
</organism>
<dbReference type="FunFam" id="1.20.1260.20:FF:000001">
    <property type="entry name" value="PPE family protein PPE41"/>
    <property type="match status" value="1"/>
</dbReference>
<dbReference type="InterPro" id="IPR000030">
    <property type="entry name" value="PPE_dom"/>
</dbReference>
<sequence length="442" mass="43909">MDFAVLPPEVNSGRMYAGPGSGSMRAAATAWEELANELHATAASIESVVSALTSEPWQGPTAAAAAAAAAPQLAWLTATAEQATQAGAQAKAAAAAYESAHAMTVPPPEIAANRSRLTSLVATNYLGQNMPAIAATEVAYGEMWAQDVAAMYGYAGASRAASQVTPFAPPRQTTNEGGVTAQGAAVTQAAAGSAGQAQSALPSGSAMSAVPNALQSLTSSSASSGLSDFSSFANPYNLVSLGSVFVGDGVGLIGVSGAAGFISEAEHELAESGAGLKTVAAPDKVGNPAASRPPGGATTVSAGLGRASSLGGLSVPQGWSTAAPELRLTGLEASSATPAGRPGPGLFGQLPLLGGAPLMTMGGRPDSRDRRSADQGQAADRQAVAAATPRGRGAPRREASTGAAAELREITDVLGKLAELRASGALTDTEFTEQKQRLLGSR</sequence>
<dbReference type="SUPFAM" id="SSF140459">
    <property type="entry name" value="PE/PPE dimer-like"/>
    <property type="match status" value="1"/>
</dbReference>
<evidence type="ECO:0000256" key="2">
    <source>
        <dbReference type="SAM" id="MobiDB-lite"/>
    </source>
</evidence>
<dbReference type="RefSeq" id="WP_163706945.1">
    <property type="nucleotide sequence ID" value="NZ_BLLA01000001.1"/>
</dbReference>
<gene>
    <name evidence="6" type="primary">PPE32_1</name>
    <name evidence="6" type="ORF">MTIM_11310</name>
</gene>
<dbReference type="Pfam" id="PF00823">
    <property type="entry name" value="PPE"/>
    <property type="match status" value="1"/>
</dbReference>
<reference evidence="6 7" key="1">
    <citation type="journal article" date="2019" name="Emerg. Microbes Infect.">
        <title>Comprehensive subspecies identification of 175 nontuberculous mycobacteria species based on 7547 genomic profiles.</title>
        <authorList>
            <person name="Matsumoto Y."/>
            <person name="Kinjo T."/>
            <person name="Motooka D."/>
            <person name="Nabeya D."/>
            <person name="Jung N."/>
            <person name="Uechi K."/>
            <person name="Horii T."/>
            <person name="Iida T."/>
            <person name="Fujita J."/>
            <person name="Nakamura S."/>
        </authorList>
    </citation>
    <scope>NUCLEOTIDE SEQUENCE [LARGE SCALE GENOMIC DNA]</scope>
    <source>
        <strain evidence="6 7">JCM 30726</strain>
    </source>
</reference>
<feature type="domain" description="PPE" evidence="3">
    <location>
        <begin position="2"/>
        <end position="165"/>
    </location>
</feature>